<evidence type="ECO:0000256" key="2">
    <source>
        <dbReference type="RuleBase" id="RU003476"/>
    </source>
</evidence>
<dbReference type="EMBL" id="JARUJP010000010">
    <property type="protein sequence ID" value="MDW8801531.1"/>
    <property type="molecule type" value="Genomic_DNA"/>
</dbReference>
<gene>
    <name evidence="4" type="ORF">P8V03_10245</name>
</gene>
<dbReference type="PROSITE" id="PS00893">
    <property type="entry name" value="NUDIX_BOX"/>
    <property type="match status" value="1"/>
</dbReference>
<dbReference type="PRINTS" id="PR00502">
    <property type="entry name" value="NUDIXFAMILY"/>
</dbReference>
<evidence type="ECO:0000313" key="4">
    <source>
        <dbReference type="EMBL" id="MDW8801531.1"/>
    </source>
</evidence>
<organism evidence="4 5">
    <name type="scientific">Clostridium tanneri</name>
    <dbReference type="NCBI Taxonomy" id="3037988"/>
    <lineage>
        <taxon>Bacteria</taxon>
        <taxon>Bacillati</taxon>
        <taxon>Bacillota</taxon>
        <taxon>Clostridia</taxon>
        <taxon>Eubacteriales</taxon>
        <taxon>Clostridiaceae</taxon>
        <taxon>Clostridium</taxon>
    </lineage>
</organism>
<dbReference type="SUPFAM" id="SSF55811">
    <property type="entry name" value="Nudix"/>
    <property type="match status" value="1"/>
</dbReference>
<comment type="caution">
    <text evidence="4">The sequence shown here is derived from an EMBL/GenBank/DDBJ whole genome shotgun (WGS) entry which is preliminary data.</text>
</comment>
<evidence type="ECO:0000259" key="3">
    <source>
        <dbReference type="PROSITE" id="PS51462"/>
    </source>
</evidence>
<dbReference type="Gene3D" id="3.90.79.10">
    <property type="entry name" value="Nucleoside Triphosphate Pyrophosphohydrolase"/>
    <property type="match status" value="1"/>
</dbReference>
<dbReference type="InterPro" id="IPR020476">
    <property type="entry name" value="Nudix_hydrolase"/>
</dbReference>
<sequence length="196" mass="22440">MKDKRITKLTTLAETKFLSLFNAEYKNKKGATKHWTIASRKSLEILKEQYFQDRKEKVDAVVMNAIHKESEKLVLIKQFRVPLNDFIYELPAGLIDSNESIESAVARELKEETGLSLLEIDEEKTRNIAYVSPGMTDESLALVYCSCTGEITGKYLEENEDIEAMLISRNEAEELLKKDVKMDIKAYMALLSFINC</sequence>
<reference evidence="4 5" key="1">
    <citation type="submission" date="2023-04" db="EMBL/GenBank/DDBJ databases">
        <title>Clostridium tannerae sp. nov., isolated from the fecal material of an alpaca.</title>
        <authorList>
            <person name="Miller S."/>
            <person name="Hendry M."/>
            <person name="King J."/>
            <person name="Sankaranarayanan K."/>
            <person name="Lawson P.A."/>
        </authorList>
    </citation>
    <scope>NUCLEOTIDE SEQUENCE [LARGE SCALE GENOMIC DNA]</scope>
    <source>
        <strain evidence="4 5">A1-XYC3</strain>
    </source>
</reference>
<name>A0ABU4JU88_9CLOT</name>
<dbReference type="RefSeq" id="WP_318798093.1">
    <property type="nucleotide sequence ID" value="NZ_JARUJP010000010.1"/>
</dbReference>
<feature type="domain" description="Nudix hydrolase" evidence="3">
    <location>
        <begin position="56"/>
        <end position="190"/>
    </location>
</feature>
<proteinExistence type="inferred from homology"/>
<dbReference type="PANTHER" id="PTHR11839:SF1">
    <property type="entry name" value="ADP-SUGAR PYROPHOSPHATASE"/>
    <property type="match status" value="1"/>
</dbReference>
<dbReference type="CDD" id="cd03424">
    <property type="entry name" value="NUDIX_ADPRase_Nudt5_UGPPase_Nudt14"/>
    <property type="match status" value="1"/>
</dbReference>
<dbReference type="InterPro" id="IPR015797">
    <property type="entry name" value="NUDIX_hydrolase-like_dom_sf"/>
</dbReference>
<dbReference type="PANTHER" id="PTHR11839">
    <property type="entry name" value="UDP/ADP-SUGAR PYROPHOSPHATASE"/>
    <property type="match status" value="1"/>
</dbReference>
<dbReference type="Pfam" id="PF00293">
    <property type="entry name" value="NUDIX"/>
    <property type="match status" value="1"/>
</dbReference>
<dbReference type="Proteomes" id="UP001281656">
    <property type="component" value="Unassembled WGS sequence"/>
</dbReference>
<keyword evidence="5" id="KW-1185">Reference proteome</keyword>
<accession>A0ABU4JU88</accession>
<protein>
    <submittedName>
        <fullName evidence="4">NUDIX hydrolase</fullName>
        <ecNumber evidence="4">3.6.-.-</ecNumber>
    </submittedName>
</protein>
<dbReference type="EC" id="3.6.-.-" evidence="4"/>
<dbReference type="GO" id="GO:0016787">
    <property type="term" value="F:hydrolase activity"/>
    <property type="evidence" value="ECO:0007669"/>
    <property type="project" value="UniProtKB-KW"/>
</dbReference>
<evidence type="ECO:0000313" key="5">
    <source>
        <dbReference type="Proteomes" id="UP001281656"/>
    </source>
</evidence>
<dbReference type="InterPro" id="IPR000086">
    <property type="entry name" value="NUDIX_hydrolase_dom"/>
</dbReference>
<evidence type="ECO:0000256" key="1">
    <source>
        <dbReference type="ARBA" id="ARBA00022801"/>
    </source>
</evidence>
<keyword evidence="1 2" id="KW-0378">Hydrolase</keyword>
<dbReference type="PROSITE" id="PS51462">
    <property type="entry name" value="NUDIX"/>
    <property type="match status" value="1"/>
</dbReference>
<comment type="similarity">
    <text evidence="2">Belongs to the Nudix hydrolase family.</text>
</comment>
<dbReference type="InterPro" id="IPR020084">
    <property type="entry name" value="NUDIX_hydrolase_CS"/>
</dbReference>